<feature type="domain" description="CusB-like beta-barrel" evidence="4">
    <location>
        <begin position="229"/>
        <end position="298"/>
    </location>
</feature>
<evidence type="ECO:0000313" key="6">
    <source>
        <dbReference type="Proteomes" id="UP000288293"/>
    </source>
</evidence>
<evidence type="ECO:0000259" key="4">
    <source>
        <dbReference type="Pfam" id="PF25954"/>
    </source>
</evidence>
<keyword evidence="2" id="KW-0472">Membrane</keyword>
<feature type="domain" description="Multidrug resistance protein MdtA-like barrel-sandwich hybrid" evidence="3">
    <location>
        <begin position="94"/>
        <end position="217"/>
    </location>
</feature>
<dbReference type="Proteomes" id="UP000288293">
    <property type="component" value="Unassembled WGS sequence"/>
</dbReference>
<keyword evidence="2" id="KW-0812">Transmembrane</keyword>
<evidence type="ECO:0000313" key="5">
    <source>
        <dbReference type="EMBL" id="RUO26933.1"/>
    </source>
</evidence>
<feature type="transmembrane region" description="Helical" evidence="2">
    <location>
        <begin position="21"/>
        <end position="45"/>
    </location>
</feature>
<dbReference type="GO" id="GO:1990281">
    <property type="term" value="C:efflux pump complex"/>
    <property type="evidence" value="ECO:0007669"/>
    <property type="project" value="TreeGrafter"/>
</dbReference>
<accession>A0A432W9V7</accession>
<dbReference type="EMBL" id="PIPL01000001">
    <property type="protein sequence ID" value="RUO26933.1"/>
    <property type="molecule type" value="Genomic_DNA"/>
</dbReference>
<dbReference type="AlphaFoldDB" id="A0A432W9V7"/>
<evidence type="ECO:0000259" key="3">
    <source>
        <dbReference type="Pfam" id="PF25917"/>
    </source>
</evidence>
<keyword evidence="6" id="KW-1185">Reference proteome</keyword>
<proteinExistence type="inferred from homology"/>
<dbReference type="PANTHER" id="PTHR30469">
    <property type="entry name" value="MULTIDRUG RESISTANCE PROTEIN MDTA"/>
    <property type="match status" value="1"/>
</dbReference>
<dbReference type="Gene3D" id="2.40.50.100">
    <property type="match status" value="1"/>
</dbReference>
<comment type="caution">
    <text evidence="5">The sequence shown here is derived from an EMBL/GenBank/DDBJ whole genome shotgun (WGS) entry which is preliminary data.</text>
</comment>
<organism evidence="5 6">
    <name type="scientific">Aliidiomarina minuta</name>
    <dbReference type="NCBI Taxonomy" id="880057"/>
    <lineage>
        <taxon>Bacteria</taxon>
        <taxon>Pseudomonadati</taxon>
        <taxon>Pseudomonadota</taxon>
        <taxon>Gammaproteobacteria</taxon>
        <taxon>Alteromonadales</taxon>
        <taxon>Idiomarinaceae</taxon>
        <taxon>Aliidiomarina</taxon>
    </lineage>
</organism>
<dbReference type="InterPro" id="IPR058625">
    <property type="entry name" value="MdtA-like_BSH"/>
</dbReference>
<dbReference type="Pfam" id="PF25954">
    <property type="entry name" value="Beta-barrel_RND_2"/>
    <property type="match status" value="1"/>
</dbReference>
<keyword evidence="2" id="KW-1133">Transmembrane helix</keyword>
<dbReference type="GO" id="GO:0015562">
    <property type="term" value="F:efflux transmembrane transporter activity"/>
    <property type="evidence" value="ECO:0007669"/>
    <property type="project" value="TreeGrafter"/>
</dbReference>
<evidence type="ECO:0000256" key="2">
    <source>
        <dbReference type="SAM" id="Phobius"/>
    </source>
</evidence>
<dbReference type="SUPFAM" id="SSF111369">
    <property type="entry name" value="HlyD-like secretion proteins"/>
    <property type="match status" value="1"/>
</dbReference>
<dbReference type="InterPro" id="IPR058792">
    <property type="entry name" value="Beta-barrel_RND_2"/>
</dbReference>
<dbReference type="InterPro" id="IPR006143">
    <property type="entry name" value="RND_pump_MFP"/>
</dbReference>
<dbReference type="NCBIfam" id="TIGR01730">
    <property type="entry name" value="RND_mfp"/>
    <property type="match status" value="1"/>
</dbReference>
<name>A0A432W9V7_9GAMM</name>
<reference evidence="5 6" key="1">
    <citation type="journal article" date="2011" name="Front. Microbiol.">
        <title>Genomic signatures of strain selection and enhancement in Bacillus atrophaeus var. globigii, a historical biowarfare simulant.</title>
        <authorList>
            <person name="Gibbons H.S."/>
            <person name="Broomall S.M."/>
            <person name="McNew L.A."/>
            <person name="Daligault H."/>
            <person name="Chapman C."/>
            <person name="Bruce D."/>
            <person name="Karavis M."/>
            <person name="Krepps M."/>
            <person name="McGregor P.A."/>
            <person name="Hong C."/>
            <person name="Park K.H."/>
            <person name="Akmal A."/>
            <person name="Feldman A."/>
            <person name="Lin J.S."/>
            <person name="Chang W.E."/>
            <person name="Higgs B.W."/>
            <person name="Demirev P."/>
            <person name="Lindquist J."/>
            <person name="Liem A."/>
            <person name="Fochler E."/>
            <person name="Read T.D."/>
            <person name="Tapia R."/>
            <person name="Johnson S."/>
            <person name="Bishop-Lilly K.A."/>
            <person name="Detter C."/>
            <person name="Han C."/>
            <person name="Sozhamannan S."/>
            <person name="Rosenzweig C.N."/>
            <person name="Skowronski E.W."/>
        </authorList>
    </citation>
    <scope>NUCLEOTIDE SEQUENCE [LARGE SCALE GENOMIC DNA]</scope>
    <source>
        <strain evidence="5 6">MLST1</strain>
    </source>
</reference>
<dbReference type="Gene3D" id="2.40.30.170">
    <property type="match status" value="1"/>
</dbReference>
<gene>
    <name evidence="5" type="ORF">CWE09_09645</name>
</gene>
<dbReference type="PANTHER" id="PTHR30469:SF29">
    <property type="entry name" value="BLR2860 PROTEIN"/>
    <property type="match status" value="1"/>
</dbReference>
<protein>
    <submittedName>
        <fullName evidence="5">Efflux RND transporter periplasmic adaptor subunit</fullName>
    </submittedName>
</protein>
<dbReference type="Pfam" id="PF25917">
    <property type="entry name" value="BSH_RND"/>
    <property type="match status" value="1"/>
</dbReference>
<sequence>MAFILHKSIRIKAPLRLRSALLFLKGINPLWLALGLVLLLIIWLASGDVLRSADEAPDVTEEVVESPSRIEAELYEAEYYQPELGVQGRIEPWRQIQIIARVSGEVIDLPVAQGESVESGSVLLQLDAEERAARVAQLEADAELAAAELSGAEQLRRQDLASQIEYLRLVAERARVATELEAAEMALSYTRPEAPFSGIFDRRLIELGDYVQSGQELVHFTDISRLRIMAQIPQQEVARLNVGQPVEVQLLDDSVLRGELRHIATVADPETRSFFVEVEAENPDLRRIAGGTASLKIQLAEVFAHQLSPSLLSLDGDGRLVVRYVDEDERVREQEVRLLSAGRDSAWVEGLPEQVRLITQGAGFVELGQQVEVVMAEED</sequence>
<comment type="similarity">
    <text evidence="1">Belongs to the membrane fusion protein (MFP) (TC 8.A.1) family.</text>
</comment>
<evidence type="ECO:0000256" key="1">
    <source>
        <dbReference type="ARBA" id="ARBA00009477"/>
    </source>
</evidence>
<dbReference type="Gene3D" id="1.10.287.470">
    <property type="entry name" value="Helix hairpin bin"/>
    <property type="match status" value="1"/>
</dbReference>